<name>A0A6L8WBC9_9PROT</name>
<evidence type="ECO:0000313" key="3">
    <source>
        <dbReference type="Proteomes" id="UP000476030"/>
    </source>
</evidence>
<dbReference type="RefSeq" id="WP_161316374.1">
    <property type="nucleotide sequence ID" value="NZ_WTUW01000009.1"/>
</dbReference>
<dbReference type="InterPro" id="IPR021070">
    <property type="entry name" value="Killing_trait_RebB"/>
</dbReference>
<organism evidence="2 3">
    <name type="scientific">Sneathiella litorea</name>
    <dbReference type="NCBI Taxonomy" id="2606216"/>
    <lineage>
        <taxon>Bacteria</taxon>
        <taxon>Pseudomonadati</taxon>
        <taxon>Pseudomonadota</taxon>
        <taxon>Alphaproteobacteria</taxon>
        <taxon>Sneathiellales</taxon>
        <taxon>Sneathiellaceae</taxon>
        <taxon>Sneathiella</taxon>
    </lineage>
</organism>
<gene>
    <name evidence="2" type="ORF">GQE98_14180</name>
</gene>
<dbReference type="EMBL" id="WTUW01000009">
    <property type="protein sequence ID" value="MZR31780.1"/>
    <property type="molecule type" value="Genomic_DNA"/>
</dbReference>
<comment type="caution">
    <text evidence="2">The sequence shown here is derived from an EMBL/GenBank/DDBJ whole genome shotgun (WGS) entry which is preliminary data.</text>
</comment>
<reference evidence="2 3" key="1">
    <citation type="submission" date="2019-12" db="EMBL/GenBank/DDBJ databases">
        <title>Snethiella sp. nov. sp. isolated from sea sand.</title>
        <authorList>
            <person name="Kim J."/>
            <person name="Jeong S.E."/>
            <person name="Jung H.S."/>
            <person name="Jeon C.O."/>
        </authorList>
    </citation>
    <scope>NUCLEOTIDE SEQUENCE [LARGE SCALE GENOMIC DNA]</scope>
    <source>
        <strain evidence="2 3">DP05</strain>
    </source>
</reference>
<accession>A0A6L8WBC9</accession>
<keyword evidence="3" id="KW-1185">Reference proteome</keyword>
<proteinExistence type="predicted"/>
<protein>
    <recommendedName>
        <fullName evidence="4">Killing trait domain-containing protein</fullName>
    </recommendedName>
</protein>
<evidence type="ECO:0000313" key="2">
    <source>
        <dbReference type="EMBL" id="MZR31780.1"/>
    </source>
</evidence>
<dbReference type="Pfam" id="PF11747">
    <property type="entry name" value="RebB"/>
    <property type="match status" value="1"/>
</dbReference>
<sequence>MGNSNTDDQILNSILSTNEILIGSSTSKSMAAMYLNLSHATGMMAHNAVSNQQHLNILGAAAAAAGATGLLRNGMADQIEKMTPNERLNYLQKLLILTTNPTGEPTSPADESPAQSKTKNKDDTTTPASGTTEMSDDSAATDTTAT</sequence>
<dbReference type="AlphaFoldDB" id="A0A6L8WBC9"/>
<feature type="region of interest" description="Disordered" evidence="1">
    <location>
        <begin position="99"/>
        <end position="146"/>
    </location>
</feature>
<dbReference type="Proteomes" id="UP000476030">
    <property type="component" value="Unassembled WGS sequence"/>
</dbReference>
<evidence type="ECO:0000256" key="1">
    <source>
        <dbReference type="SAM" id="MobiDB-lite"/>
    </source>
</evidence>
<feature type="compositionally biased region" description="Low complexity" evidence="1">
    <location>
        <begin position="137"/>
        <end position="146"/>
    </location>
</feature>
<evidence type="ECO:0008006" key="4">
    <source>
        <dbReference type="Google" id="ProtNLM"/>
    </source>
</evidence>